<dbReference type="Gene3D" id="3.30.70.870">
    <property type="entry name" value="Elongation Factor G (Translational Gtpase), domain 3"/>
    <property type="match status" value="1"/>
</dbReference>
<dbReference type="FunFam" id="3.30.70.240:FF:000002">
    <property type="entry name" value="GTP-binding protein TypA"/>
    <property type="match status" value="1"/>
</dbReference>
<dbReference type="InterPro" id="IPR000640">
    <property type="entry name" value="EFG_V-like"/>
</dbReference>
<comment type="subunit">
    <text evidence="3">Monomer.</text>
</comment>
<dbReference type="InterPro" id="IPR047041">
    <property type="entry name" value="BipA_GTP-bd_dom"/>
</dbReference>
<dbReference type="EC" id="3.6.5.-" evidence="3"/>
<evidence type="ECO:0000256" key="1">
    <source>
        <dbReference type="ARBA" id="ARBA00023134"/>
    </source>
</evidence>
<dbReference type="FunFam" id="2.40.30.10:FF:000016">
    <property type="entry name" value="GTP-binding protein TypA"/>
    <property type="match status" value="1"/>
</dbReference>
<reference evidence="6" key="1">
    <citation type="submission" date="2017-06" db="EMBL/GenBank/DDBJ databases">
        <authorList>
            <person name="Varghese N."/>
            <person name="Submissions S."/>
        </authorList>
    </citation>
    <scope>NUCLEOTIDE SEQUENCE [LARGE SCALE GENOMIC DNA]</scope>
    <source>
        <strain evidence="6">5C</strain>
    </source>
</reference>
<dbReference type="InterPro" id="IPR035651">
    <property type="entry name" value="BipA_V"/>
</dbReference>
<dbReference type="InterPro" id="IPR000795">
    <property type="entry name" value="T_Tr_GTP-bd_dom"/>
</dbReference>
<dbReference type="RefSeq" id="WP_089242005.1">
    <property type="nucleotide sequence ID" value="NZ_FZOK01000014.1"/>
</dbReference>
<dbReference type="Gene3D" id="3.30.70.240">
    <property type="match status" value="1"/>
</dbReference>
<comment type="subcellular location">
    <subcellularLocation>
        <location evidence="3">Cytoplasm</location>
    </subcellularLocation>
    <text evidence="3">Binds to ribosomes.</text>
</comment>
<dbReference type="GO" id="GO:0005829">
    <property type="term" value="C:cytosol"/>
    <property type="evidence" value="ECO:0007669"/>
    <property type="project" value="TreeGrafter"/>
</dbReference>
<dbReference type="PANTHER" id="PTHR42908">
    <property type="entry name" value="TRANSLATION ELONGATION FACTOR-RELATED"/>
    <property type="match status" value="1"/>
</dbReference>
<dbReference type="Pfam" id="PF00679">
    <property type="entry name" value="EFG_C"/>
    <property type="match status" value="1"/>
</dbReference>
<dbReference type="InterPro" id="IPR047042">
    <property type="entry name" value="BipA_II"/>
</dbReference>
<dbReference type="SUPFAM" id="SSF54980">
    <property type="entry name" value="EF-G C-terminal domain-like"/>
    <property type="match status" value="2"/>
</dbReference>
<evidence type="ECO:0000259" key="4">
    <source>
        <dbReference type="PROSITE" id="PS51722"/>
    </source>
</evidence>
<dbReference type="CDD" id="cd01891">
    <property type="entry name" value="TypA_BipA"/>
    <property type="match status" value="1"/>
</dbReference>
<dbReference type="CDD" id="cd03710">
    <property type="entry name" value="BipA_TypA_C"/>
    <property type="match status" value="1"/>
</dbReference>
<sequence length="601" mass="67493">MQNIRNIAIIAHVDHGKTTLVDKIIHASKIFRENQQFDDLILDNNDLERERGITILSKNVSVRYKDHKINIIDTPGHADFGGEVERVLKMADGVILLVDAFEGPMPQTRFVLGKALALGLTPIVVVNKVDKENCRPDEVQESVFELMFNLDATEEQLEFQTLYGSAKNNWMGPDWKTQTDSILPLLDAILDHIPAPKIDEGTLQMQITSLDYSNFVGRIAIGRVKRGTIKEGAQLTLCKADGVFKKVKVKELHVFEGLGKVKVAEVVAGDICAVTGIEDFEIGDTLADLENPEALPRIAIDEPTMNMLFTINNSPFFGKEGKFVTSRHLRDRLMKEMEKNLALRVESTDSEDKFLVYGRGILHLSVLIETMRREGYELQVGQPQVIFKEIDGVKNEPIEVLVVDVPETTAGKVIELATQRKGELLVMEPKGDLQHLEFRIPSRGLIGLRNNVLTATQGEAIMNHRFSAYEPFKGNIPERNNGSLISMEAGPCTAYAIDKLQDRGTFFIEPGDELYTGQVIGENSRDNDIVVNVQKGKKLTNMRASGSDDNTRIAPPKKFSLEEAMEYIQKDEYLEITPKSIRMRKIYLDENERARMAKKDS</sequence>
<name>A0A239FYB6_9BACT</name>
<dbReference type="GO" id="GO:0010467">
    <property type="term" value="P:gene expression"/>
    <property type="evidence" value="ECO:0007669"/>
    <property type="project" value="UniProtKB-ARBA"/>
</dbReference>
<dbReference type="InterPro" id="IPR031157">
    <property type="entry name" value="G_TR_CS"/>
</dbReference>
<keyword evidence="3" id="KW-0547">Nucleotide-binding</keyword>
<evidence type="ECO:0000313" key="5">
    <source>
        <dbReference type="EMBL" id="SNS61458.1"/>
    </source>
</evidence>
<keyword evidence="3" id="KW-0378">Hydrolase</keyword>
<dbReference type="CDD" id="cd16263">
    <property type="entry name" value="BipA_III"/>
    <property type="match status" value="1"/>
</dbReference>
<dbReference type="Pfam" id="PF21018">
    <property type="entry name" value="BipA_C"/>
    <property type="match status" value="1"/>
</dbReference>
<dbReference type="GO" id="GO:0043022">
    <property type="term" value="F:ribosome binding"/>
    <property type="evidence" value="ECO:0007669"/>
    <property type="project" value="UniProtKB-UniRule"/>
</dbReference>
<comment type="similarity">
    <text evidence="3">Belongs to the TRAFAC class translation factor GTPase superfamily. Classic translation factor GTPase family. BipA subfamily.</text>
</comment>
<dbReference type="InterPro" id="IPR048876">
    <property type="entry name" value="BipA_C"/>
</dbReference>
<dbReference type="PROSITE" id="PS51722">
    <property type="entry name" value="G_TR_2"/>
    <property type="match status" value="1"/>
</dbReference>
<keyword evidence="3" id="KW-0694">RNA-binding</keyword>
<dbReference type="InterPro" id="IPR005225">
    <property type="entry name" value="Small_GTP-bd"/>
</dbReference>
<dbReference type="GO" id="GO:0003924">
    <property type="term" value="F:GTPase activity"/>
    <property type="evidence" value="ECO:0007669"/>
    <property type="project" value="UniProtKB-UniRule"/>
</dbReference>
<dbReference type="Gene3D" id="2.40.30.10">
    <property type="entry name" value="Translation factors"/>
    <property type="match status" value="1"/>
</dbReference>
<gene>
    <name evidence="3" type="primary">bipA</name>
    <name evidence="5" type="ORF">SAMN06295967_1148</name>
</gene>
<keyword evidence="3" id="KW-0963">Cytoplasm</keyword>
<evidence type="ECO:0000256" key="2">
    <source>
        <dbReference type="ARBA" id="ARBA00048548"/>
    </source>
</evidence>
<dbReference type="FunFam" id="3.40.50.300:FF:000055">
    <property type="entry name" value="GTP-binding protein TypA"/>
    <property type="match status" value="1"/>
</dbReference>
<dbReference type="InterPro" id="IPR047043">
    <property type="entry name" value="BipA_III"/>
</dbReference>
<protein>
    <recommendedName>
        <fullName evidence="3">Large ribosomal subunit assembly factor BipA</fullName>
        <ecNumber evidence="3">3.6.5.-</ecNumber>
    </recommendedName>
    <alternativeName>
        <fullName evidence="3">GTP-binding protein BipA</fullName>
    </alternativeName>
</protein>
<dbReference type="GO" id="GO:0000049">
    <property type="term" value="F:tRNA binding"/>
    <property type="evidence" value="ECO:0007669"/>
    <property type="project" value="UniProtKB-KW"/>
</dbReference>
<dbReference type="NCBIfam" id="TIGR01394">
    <property type="entry name" value="TypA_BipA"/>
    <property type="match status" value="1"/>
</dbReference>
<dbReference type="InterPro" id="IPR009000">
    <property type="entry name" value="Transl_B-barrel_sf"/>
</dbReference>
<dbReference type="HAMAP" id="MF_00849">
    <property type="entry name" value="BipA"/>
    <property type="match status" value="1"/>
</dbReference>
<feature type="binding site" evidence="3">
    <location>
        <begin position="14"/>
        <end position="19"/>
    </location>
    <ligand>
        <name>GTP</name>
        <dbReference type="ChEBI" id="CHEBI:37565"/>
    </ligand>
</feature>
<organism evidence="5 6">
    <name type="scientific">Belliella buryatensis</name>
    <dbReference type="NCBI Taxonomy" id="1500549"/>
    <lineage>
        <taxon>Bacteria</taxon>
        <taxon>Pseudomonadati</taxon>
        <taxon>Bacteroidota</taxon>
        <taxon>Cytophagia</taxon>
        <taxon>Cytophagales</taxon>
        <taxon>Cyclobacteriaceae</taxon>
        <taxon>Belliella</taxon>
    </lineage>
</organism>
<dbReference type="GO" id="GO:0005525">
    <property type="term" value="F:GTP binding"/>
    <property type="evidence" value="ECO:0007669"/>
    <property type="project" value="UniProtKB-UniRule"/>
</dbReference>
<dbReference type="InterPro" id="IPR035647">
    <property type="entry name" value="EFG_III/V"/>
</dbReference>
<keyword evidence="3" id="KW-0690">Ribosome biogenesis</keyword>
<keyword evidence="1 3" id="KW-0342">GTP-binding</keyword>
<dbReference type="NCBIfam" id="TIGR00231">
    <property type="entry name" value="small_GTP"/>
    <property type="match status" value="1"/>
</dbReference>
<dbReference type="SUPFAM" id="SSF52540">
    <property type="entry name" value="P-loop containing nucleoside triphosphate hydrolases"/>
    <property type="match status" value="1"/>
</dbReference>
<dbReference type="InterPro" id="IPR006298">
    <property type="entry name" value="BipA"/>
</dbReference>
<accession>A0A239FYB6</accession>
<dbReference type="FunFam" id="3.30.70.870:FF:000003">
    <property type="entry name" value="GTP-binding protein TypA"/>
    <property type="match status" value="1"/>
</dbReference>
<dbReference type="OrthoDB" id="9801591at2"/>
<keyword evidence="3" id="KW-0820">tRNA-binding</keyword>
<feature type="binding site" evidence="3">
    <location>
        <begin position="127"/>
        <end position="130"/>
    </location>
    <ligand>
        <name>GTP</name>
        <dbReference type="ChEBI" id="CHEBI:37565"/>
    </ligand>
</feature>
<dbReference type="Gene3D" id="2.40.50.250">
    <property type="entry name" value="bipa protein"/>
    <property type="match status" value="1"/>
</dbReference>
<dbReference type="InterPro" id="IPR027417">
    <property type="entry name" value="P-loop_NTPase"/>
</dbReference>
<dbReference type="GO" id="GO:0000027">
    <property type="term" value="P:ribosomal large subunit assembly"/>
    <property type="evidence" value="ECO:0007669"/>
    <property type="project" value="UniProtKB-UniRule"/>
</dbReference>
<evidence type="ECO:0000313" key="6">
    <source>
        <dbReference type="Proteomes" id="UP000198480"/>
    </source>
</evidence>
<evidence type="ECO:0000256" key="3">
    <source>
        <dbReference type="HAMAP-Rule" id="MF_00849"/>
    </source>
</evidence>
<dbReference type="GO" id="GO:1990904">
    <property type="term" value="C:ribonucleoprotein complex"/>
    <property type="evidence" value="ECO:0007669"/>
    <property type="project" value="TreeGrafter"/>
</dbReference>
<dbReference type="FunFam" id="2.40.50.250:FF:000001">
    <property type="entry name" value="GTP-binding protein TypA"/>
    <property type="match status" value="1"/>
</dbReference>
<feature type="domain" description="Tr-type G" evidence="4">
    <location>
        <begin position="2"/>
        <end position="197"/>
    </location>
</feature>
<dbReference type="Pfam" id="PF03144">
    <property type="entry name" value="GTP_EFTU_D2"/>
    <property type="match status" value="1"/>
</dbReference>
<keyword evidence="6" id="KW-1185">Reference proteome</keyword>
<dbReference type="EMBL" id="FZOK01000014">
    <property type="protein sequence ID" value="SNS61458.1"/>
    <property type="molecule type" value="Genomic_DNA"/>
</dbReference>
<keyword evidence="3" id="KW-0699">rRNA-binding</keyword>
<dbReference type="CDD" id="cd03691">
    <property type="entry name" value="BipA_TypA_II"/>
    <property type="match status" value="1"/>
</dbReference>
<dbReference type="SUPFAM" id="SSF50447">
    <property type="entry name" value="Translation proteins"/>
    <property type="match status" value="1"/>
</dbReference>
<comment type="catalytic activity">
    <reaction evidence="2 3">
        <text>GTP + H2O = GDP + phosphate + H(+)</text>
        <dbReference type="Rhea" id="RHEA:19669"/>
        <dbReference type="ChEBI" id="CHEBI:15377"/>
        <dbReference type="ChEBI" id="CHEBI:15378"/>
        <dbReference type="ChEBI" id="CHEBI:37565"/>
        <dbReference type="ChEBI" id="CHEBI:43474"/>
        <dbReference type="ChEBI" id="CHEBI:58189"/>
    </reaction>
</comment>
<dbReference type="Proteomes" id="UP000198480">
    <property type="component" value="Unassembled WGS sequence"/>
</dbReference>
<dbReference type="PROSITE" id="PS00301">
    <property type="entry name" value="G_TR_1"/>
    <property type="match status" value="1"/>
</dbReference>
<proteinExistence type="inferred from homology"/>
<dbReference type="InterPro" id="IPR042116">
    <property type="entry name" value="TypA/BipA_C"/>
</dbReference>
<dbReference type="GO" id="GO:0009409">
    <property type="term" value="P:response to cold"/>
    <property type="evidence" value="ECO:0007669"/>
    <property type="project" value="UniProtKB-ARBA"/>
</dbReference>
<comment type="function">
    <text evidence="3">A 50S ribosomal subunit assembly protein with GTPase activity, required for 50S subunit assembly at low temperatures, may also play a role in translation. Binds GTP and analogs. Binds the 70S ribosome between the 30S and 50S subunits, in a similar position as ribosome-bound EF-G; it contacts a number of ribosomal proteins, both rRNAs and the A-site tRNA.</text>
</comment>
<dbReference type="InterPro" id="IPR004161">
    <property type="entry name" value="EFTu-like_2"/>
</dbReference>
<dbReference type="GO" id="GO:0019843">
    <property type="term" value="F:rRNA binding"/>
    <property type="evidence" value="ECO:0007669"/>
    <property type="project" value="UniProtKB-KW"/>
</dbReference>
<dbReference type="SMART" id="SM00838">
    <property type="entry name" value="EFG_C"/>
    <property type="match status" value="1"/>
</dbReference>
<dbReference type="AlphaFoldDB" id="A0A239FYB6"/>
<dbReference type="PRINTS" id="PR00315">
    <property type="entry name" value="ELONGATNFCT"/>
</dbReference>
<dbReference type="Pfam" id="PF00009">
    <property type="entry name" value="GTP_EFTU"/>
    <property type="match status" value="1"/>
</dbReference>
<dbReference type="Gene3D" id="3.40.50.300">
    <property type="entry name" value="P-loop containing nucleotide triphosphate hydrolases"/>
    <property type="match status" value="1"/>
</dbReference>
<dbReference type="PANTHER" id="PTHR42908:SF8">
    <property type="entry name" value="TR-TYPE G DOMAIN-CONTAINING PROTEIN"/>
    <property type="match status" value="1"/>
</dbReference>